<comment type="subcellular location">
    <subcellularLocation>
        <location evidence="10">Cytoplasm</location>
    </subcellularLocation>
</comment>
<reference evidence="13 14" key="1">
    <citation type="journal article" date="2019" name="Nat. Microbiol.">
        <title>Mediterranean grassland soil C-N compound turnover is dependent on rainfall and depth, and is mediated by genomically divergent microorganisms.</title>
        <authorList>
            <person name="Diamond S."/>
            <person name="Andeer P.F."/>
            <person name="Li Z."/>
            <person name="Crits-Christoph A."/>
            <person name="Burstein D."/>
            <person name="Anantharaman K."/>
            <person name="Lane K.R."/>
            <person name="Thomas B.C."/>
            <person name="Pan C."/>
            <person name="Northen T.R."/>
            <person name="Banfield J.F."/>
        </authorList>
    </citation>
    <scope>NUCLEOTIDE SEQUENCE [LARGE SCALE GENOMIC DNA]</scope>
    <source>
        <strain evidence="13">WS_3</strain>
    </source>
</reference>
<evidence type="ECO:0000259" key="11">
    <source>
        <dbReference type="Pfam" id="PF08541"/>
    </source>
</evidence>
<dbReference type="InterPro" id="IPR013747">
    <property type="entry name" value="ACP_syn_III_C"/>
</dbReference>
<keyword evidence="10" id="KW-0963">Cytoplasm</keyword>
<evidence type="ECO:0000313" key="14">
    <source>
        <dbReference type="Proteomes" id="UP000320184"/>
    </source>
</evidence>
<dbReference type="AlphaFoldDB" id="A0A538SDM7"/>
<sequence length="355" mass="37786">MSPRHEGVRGATITGTGMYVPDRVLTNADFESMVETSDEWIRERTGILERRISAPDQASSDLALIAAKRALEMARLTEADIDHLIVATTTPDRVLPSCACTVQAKLGAKRAAAYDVFAACTGFIYGLGIARGVIGTGDADTVLLIGVEQLSRIVDYTDRNTCVLFGDGAGAVVLRPCAPEEGVLSVSIHSDGVLGDLLEVPAGGSLLPASHQTVEDRGHFIKMRGKELFKVAVRGMEESLRRALDLAGMEPQDLDLVIPHQANQRIIEAMRERLGVPRERLVVNIERFGNTSSASIPISLDEEVRAGRVKPGTRIGFVAFGGGATWGATVSRWTLAVPRGAPAAVAVGAAPEVAR</sequence>
<dbReference type="Proteomes" id="UP000320184">
    <property type="component" value="Unassembled WGS sequence"/>
</dbReference>
<dbReference type="InterPro" id="IPR013751">
    <property type="entry name" value="ACP_syn_III_N"/>
</dbReference>
<feature type="active site" evidence="10">
    <location>
        <position position="290"/>
    </location>
</feature>
<accession>A0A538SDM7</accession>
<comment type="subunit">
    <text evidence="10">Homodimer.</text>
</comment>
<protein>
    <recommendedName>
        <fullName evidence="3 10">Beta-ketoacyl-[acyl-carrier-protein] synthase III</fullName>
        <shortName evidence="10">Beta-ketoacyl-ACP synthase III</shortName>
        <shortName evidence="10">KAS III</shortName>
        <ecNumber evidence="3 10">2.3.1.180</ecNumber>
    </recommendedName>
    <alternativeName>
        <fullName evidence="10">3-oxoacyl-[acyl-carrier-protein] synthase 3</fullName>
    </alternativeName>
    <alternativeName>
        <fullName evidence="10">3-oxoacyl-[acyl-carrier-protein] synthase III</fullName>
    </alternativeName>
</protein>
<feature type="domain" description="Beta-ketoacyl-[acyl-carrier-protein] synthase III C-terminal" evidence="11">
    <location>
        <begin position="244"/>
        <end position="333"/>
    </location>
</feature>
<feature type="active site" evidence="10">
    <location>
        <position position="260"/>
    </location>
</feature>
<evidence type="ECO:0000313" key="13">
    <source>
        <dbReference type="EMBL" id="TMQ49475.1"/>
    </source>
</evidence>
<evidence type="ECO:0000256" key="5">
    <source>
        <dbReference type="ARBA" id="ARBA00022679"/>
    </source>
</evidence>
<evidence type="ECO:0000256" key="1">
    <source>
        <dbReference type="ARBA" id="ARBA00005194"/>
    </source>
</evidence>
<dbReference type="Gene3D" id="3.40.47.10">
    <property type="match status" value="1"/>
</dbReference>
<dbReference type="EC" id="2.3.1.180" evidence="3 10"/>
<dbReference type="PANTHER" id="PTHR43091">
    <property type="entry name" value="3-OXOACYL-[ACYL-CARRIER-PROTEIN] SYNTHASE"/>
    <property type="match status" value="1"/>
</dbReference>
<dbReference type="GO" id="GO:0006633">
    <property type="term" value="P:fatty acid biosynthetic process"/>
    <property type="evidence" value="ECO:0007669"/>
    <property type="project" value="UniProtKB-UniRule"/>
</dbReference>
<feature type="active site" evidence="10">
    <location>
        <position position="120"/>
    </location>
</feature>
<evidence type="ECO:0000256" key="9">
    <source>
        <dbReference type="ARBA" id="ARBA00051096"/>
    </source>
</evidence>
<comment type="caution">
    <text evidence="13">The sequence shown here is derived from an EMBL/GenBank/DDBJ whole genome shotgun (WGS) entry which is preliminary data.</text>
</comment>
<gene>
    <name evidence="10" type="primary">fabH</name>
    <name evidence="13" type="ORF">E6K73_09875</name>
</gene>
<keyword evidence="6 10" id="KW-0276">Fatty acid metabolism</keyword>
<evidence type="ECO:0000256" key="7">
    <source>
        <dbReference type="ARBA" id="ARBA00023098"/>
    </source>
</evidence>
<name>A0A538SDM7_UNCEI</name>
<dbReference type="NCBIfam" id="NF006829">
    <property type="entry name" value="PRK09352.1"/>
    <property type="match status" value="1"/>
</dbReference>
<organism evidence="13 14">
    <name type="scientific">Eiseniibacteriota bacterium</name>
    <dbReference type="NCBI Taxonomy" id="2212470"/>
    <lineage>
        <taxon>Bacteria</taxon>
        <taxon>Candidatus Eiseniibacteriota</taxon>
    </lineage>
</organism>
<dbReference type="PANTHER" id="PTHR43091:SF1">
    <property type="entry name" value="BETA-KETOACYL-[ACYL-CARRIER-PROTEIN] SYNTHASE III, CHLOROPLASTIC"/>
    <property type="match status" value="1"/>
</dbReference>
<dbReference type="UniPathway" id="UPA00094"/>
<dbReference type="EMBL" id="VBOT01000122">
    <property type="protein sequence ID" value="TMQ49475.1"/>
    <property type="molecule type" value="Genomic_DNA"/>
</dbReference>
<evidence type="ECO:0000256" key="10">
    <source>
        <dbReference type="HAMAP-Rule" id="MF_01815"/>
    </source>
</evidence>
<comment type="domain">
    <text evidence="10">The last Arg residue of the ACP-binding site is essential for the weak association between ACP/AcpP and FabH.</text>
</comment>
<keyword evidence="8 10" id="KW-0275">Fatty acid biosynthesis</keyword>
<dbReference type="GO" id="GO:0004315">
    <property type="term" value="F:3-oxoacyl-[acyl-carrier-protein] synthase activity"/>
    <property type="evidence" value="ECO:0007669"/>
    <property type="project" value="InterPro"/>
</dbReference>
<dbReference type="HAMAP" id="MF_01815">
    <property type="entry name" value="FabH"/>
    <property type="match status" value="1"/>
</dbReference>
<comment type="catalytic activity">
    <reaction evidence="9">
        <text>malonyl-[ACP] + acetyl-CoA + H(+) = 3-oxobutanoyl-[ACP] + CO2 + CoA</text>
        <dbReference type="Rhea" id="RHEA:12080"/>
        <dbReference type="Rhea" id="RHEA-COMP:9623"/>
        <dbReference type="Rhea" id="RHEA-COMP:9625"/>
        <dbReference type="ChEBI" id="CHEBI:15378"/>
        <dbReference type="ChEBI" id="CHEBI:16526"/>
        <dbReference type="ChEBI" id="CHEBI:57287"/>
        <dbReference type="ChEBI" id="CHEBI:57288"/>
        <dbReference type="ChEBI" id="CHEBI:78449"/>
        <dbReference type="ChEBI" id="CHEBI:78450"/>
        <dbReference type="EC" id="2.3.1.180"/>
    </reaction>
    <physiologicalReaction direction="left-to-right" evidence="9">
        <dbReference type="Rhea" id="RHEA:12081"/>
    </physiologicalReaction>
</comment>
<keyword evidence="5 10" id="KW-0808">Transferase</keyword>
<keyword evidence="7 10" id="KW-0443">Lipid metabolism</keyword>
<dbReference type="Pfam" id="PF08545">
    <property type="entry name" value="ACP_syn_III"/>
    <property type="match status" value="1"/>
</dbReference>
<dbReference type="Pfam" id="PF08541">
    <property type="entry name" value="ACP_syn_III_C"/>
    <property type="match status" value="1"/>
</dbReference>
<evidence type="ECO:0000256" key="4">
    <source>
        <dbReference type="ARBA" id="ARBA00022516"/>
    </source>
</evidence>
<evidence type="ECO:0000256" key="2">
    <source>
        <dbReference type="ARBA" id="ARBA00008642"/>
    </source>
</evidence>
<dbReference type="NCBIfam" id="TIGR00747">
    <property type="entry name" value="fabH"/>
    <property type="match status" value="1"/>
</dbReference>
<keyword evidence="4 10" id="KW-0444">Lipid biosynthesis</keyword>
<dbReference type="InterPro" id="IPR004655">
    <property type="entry name" value="FabH"/>
</dbReference>
<dbReference type="CDD" id="cd00830">
    <property type="entry name" value="KAS_III"/>
    <property type="match status" value="1"/>
</dbReference>
<dbReference type="FunFam" id="3.40.47.10:FF:000004">
    <property type="entry name" value="3-oxoacyl-[acyl-carrier-protein] synthase 3"/>
    <property type="match status" value="1"/>
</dbReference>
<keyword evidence="10" id="KW-0511">Multifunctional enzyme</keyword>
<dbReference type="InterPro" id="IPR016039">
    <property type="entry name" value="Thiolase-like"/>
</dbReference>
<evidence type="ECO:0000259" key="12">
    <source>
        <dbReference type="Pfam" id="PF08545"/>
    </source>
</evidence>
<evidence type="ECO:0000256" key="8">
    <source>
        <dbReference type="ARBA" id="ARBA00023160"/>
    </source>
</evidence>
<evidence type="ECO:0000256" key="6">
    <source>
        <dbReference type="ARBA" id="ARBA00022832"/>
    </source>
</evidence>
<comment type="function">
    <text evidence="10">Catalyzes the condensation reaction of fatty acid synthesis by the addition to an acyl acceptor of two carbons from malonyl-ACP. Catalyzes the first condensation reaction which initiates fatty acid synthesis and may therefore play a role in governing the total rate of fatty acid production. Possesses both acetoacetyl-ACP synthase and acetyl transacylase activities. Its substrate specificity determines the biosynthesis of branched-chain and/or straight-chain of fatty acids.</text>
</comment>
<keyword evidence="10" id="KW-0012">Acyltransferase</keyword>
<feature type="region of interest" description="ACP-binding" evidence="10">
    <location>
        <begin position="261"/>
        <end position="265"/>
    </location>
</feature>
<proteinExistence type="inferred from homology"/>
<dbReference type="GO" id="GO:0033818">
    <property type="term" value="F:beta-ketoacyl-acyl-carrier-protein synthase III activity"/>
    <property type="evidence" value="ECO:0007669"/>
    <property type="project" value="UniProtKB-UniRule"/>
</dbReference>
<dbReference type="GO" id="GO:0005737">
    <property type="term" value="C:cytoplasm"/>
    <property type="evidence" value="ECO:0007669"/>
    <property type="project" value="UniProtKB-SubCell"/>
</dbReference>
<dbReference type="SUPFAM" id="SSF53901">
    <property type="entry name" value="Thiolase-like"/>
    <property type="match status" value="1"/>
</dbReference>
<evidence type="ECO:0000256" key="3">
    <source>
        <dbReference type="ARBA" id="ARBA00012333"/>
    </source>
</evidence>
<feature type="domain" description="Beta-ketoacyl-[acyl-carrier-protein] synthase III N-terminal" evidence="12">
    <location>
        <begin position="114"/>
        <end position="192"/>
    </location>
</feature>
<comment type="pathway">
    <text evidence="1 10">Lipid metabolism; fatty acid biosynthesis.</text>
</comment>
<comment type="similarity">
    <text evidence="2 10">Belongs to the thiolase-like superfamily. FabH family.</text>
</comment>